<gene>
    <name evidence="1" type="ORF">I8747_23200</name>
</gene>
<dbReference type="AlphaFoldDB" id="A0AAJ1E4H3"/>
<reference evidence="1" key="1">
    <citation type="submission" date="2020-12" db="EMBL/GenBank/DDBJ databases">
        <title>Generalized mutagenesis with transposon Tn5. A laboratory procedure for the identification of genes responsible for a bacterial phenotype and its regulation, illustrated with phenazine production in Pseudomonas chlororaphis.</title>
        <authorList>
            <person name="Muzio F."/>
            <person name="Sobrero P."/>
            <person name="Agaras B."/>
            <person name="Valverde C."/>
        </authorList>
    </citation>
    <scope>NUCLEOTIDE SEQUENCE</scope>
    <source>
        <strain evidence="1">SMMP3</strain>
    </source>
</reference>
<dbReference type="Proteomes" id="UP000787568">
    <property type="component" value="Unassembled WGS sequence"/>
</dbReference>
<evidence type="ECO:0000313" key="1">
    <source>
        <dbReference type="EMBL" id="MBU4635719.1"/>
    </source>
</evidence>
<dbReference type="EMBL" id="JAEEFW010000007">
    <property type="protein sequence ID" value="MBU4635719.1"/>
    <property type="molecule type" value="Genomic_DNA"/>
</dbReference>
<dbReference type="RefSeq" id="WP_216311257.1">
    <property type="nucleotide sequence ID" value="NZ_JAEEFW010000007.1"/>
</dbReference>
<sequence>MLRHPLLNQPYQPDLRAWIGCFIGYDMPPALDAELSRYDPNDPDDREHLIRHYCLARFNAQENFRHRQRLVEVLQAALDDPDFDFEEVWEPIEDDYEYDQWPAGWPAQLDDSRDFFQRLLLAARQLWHDDLIRARLSSLAECRAIPARDRGSRDWLFSVDNPQAWKAVFDVTATPYDLHTPGPQFQGEQLSLQLAGPLLRQSLPSTWPASQALTHCHLDLKIQGISELHVSGTRFDGRMRTQLTRLQPGYYLRLDIGFDCVIECVAQSVGIANVQGSREEERHEQQL</sequence>
<name>A0AAJ1E4H3_9PSED</name>
<proteinExistence type="predicted"/>
<organism evidence="1 2">
    <name type="scientific">Pseudomonas chlororaphis subsp. aurantiaca</name>
    <dbReference type="NCBI Taxonomy" id="86192"/>
    <lineage>
        <taxon>Bacteria</taxon>
        <taxon>Pseudomonadati</taxon>
        <taxon>Pseudomonadota</taxon>
        <taxon>Gammaproteobacteria</taxon>
        <taxon>Pseudomonadales</taxon>
        <taxon>Pseudomonadaceae</taxon>
        <taxon>Pseudomonas</taxon>
    </lineage>
</organism>
<evidence type="ECO:0000313" key="2">
    <source>
        <dbReference type="Proteomes" id="UP000787568"/>
    </source>
</evidence>
<accession>A0AAJ1E4H3</accession>
<comment type="caution">
    <text evidence="1">The sequence shown here is derived from an EMBL/GenBank/DDBJ whole genome shotgun (WGS) entry which is preliminary data.</text>
</comment>
<protein>
    <submittedName>
        <fullName evidence="1">Uncharacterized protein</fullName>
    </submittedName>
</protein>